<dbReference type="PANTHER" id="PTHR31676:SF151">
    <property type="entry name" value="DUF538 FAMILY PROTEIN"/>
    <property type="match status" value="1"/>
</dbReference>
<dbReference type="InterPro" id="IPR007493">
    <property type="entry name" value="DUF538"/>
</dbReference>
<dbReference type="Gene3D" id="2.30.240.10">
    <property type="entry name" value="At5g01610-like"/>
    <property type="match status" value="1"/>
</dbReference>
<gene>
    <name evidence="1" type="ORF">HYC85_014702</name>
</gene>
<dbReference type="SUPFAM" id="SSF141562">
    <property type="entry name" value="At5g01610-like"/>
    <property type="match status" value="1"/>
</dbReference>
<protein>
    <submittedName>
        <fullName evidence="1">Uncharacterized protein</fullName>
    </submittedName>
</protein>
<evidence type="ECO:0000313" key="1">
    <source>
        <dbReference type="EMBL" id="KAF5948745.1"/>
    </source>
</evidence>
<dbReference type="FunFam" id="2.30.240.10:FF:000002">
    <property type="entry name" value="Uncharacterized protein At3g07460"/>
    <property type="match status" value="1"/>
</dbReference>
<keyword evidence="2" id="KW-1185">Reference proteome</keyword>
<comment type="caution">
    <text evidence="1">The sequence shown here is derived from an EMBL/GenBank/DDBJ whole genome shotgun (WGS) entry which is preliminary data.</text>
</comment>
<organism evidence="1 2">
    <name type="scientific">Camellia sinensis</name>
    <name type="common">Tea plant</name>
    <name type="synonym">Thea sinensis</name>
    <dbReference type="NCBI Taxonomy" id="4442"/>
    <lineage>
        <taxon>Eukaryota</taxon>
        <taxon>Viridiplantae</taxon>
        <taxon>Streptophyta</taxon>
        <taxon>Embryophyta</taxon>
        <taxon>Tracheophyta</taxon>
        <taxon>Spermatophyta</taxon>
        <taxon>Magnoliopsida</taxon>
        <taxon>eudicotyledons</taxon>
        <taxon>Gunneridae</taxon>
        <taxon>Pentapetalae</taxon>
        <taxon>asterids</taxon>
        <taxon>Ericales</taxon>
        <taxon>Theaceae</taxon>
        <taxon>Camellia</taxon>
    </lineage>
</organism>
<dbReference type="AlphaFoldDB" id="A0A7J7H852"/>
<sequence length="185" mass="20445">MAFLQNHFPLHLCLLGFLTLLYLPSFLSSSIHDLLRSKGLPAGLLPKEVKSYTLSDAGLLEVYLDGPCLAKFDTMACYDSVVRANLTYRSLTGVEGLSQEELFLWFPVKDIIVDDPKSGLILFDIGLAHKQLSLSLFEDPPDCRPDQGVTPELRLLRSSGHANKGFRSSVELPARAFYKTVKSAG</sequence>
<reference evidence="2" key="1">
    <citation type="journal article" date="2020" name="Nat. Commun.">
        <title>Genome assembly of wild tea tree DASZ reveals pedigree and selection history of tea varieties.</title>
        <authorList>
            <person name="Zhang W."/>
            <person name="Zhang Y."/>
            <person name="Qiu H."/>
            <person name="Guo Y."/>
            <person name="Wan H."/>
            <person name="Zhang X."/>
            <person name="Scossa F."/>
            <person name="Alseekh S."/>
            <person name="Zhang Q."/>
            <person name="Wang P."/>
            <person name="Xu L."/>
            <person name="Schmidt M.H."/>
            <person name="Jia X."/>
            <person name="Li D."/>
            <person name="Zhu A."/>
            <person name="Guo F."/>
            <person name="Chen W."/>
            <person name="Ni D."/>
            <person name="Usadel B."/>
            <person name="Fernie A.R."/>
            <person name="Wen W."/>
        </authorList>
    </citation>
    <scope>NUCLEOTIDE SEQUENCE [LARGE SCALE GENOMIC DNA]</scope>
    <source>
        <strain evidence="2">cv. G240</strain>
    </source>
</reference>
<reference evidence="1 2" key="2">
    <citation type="submission" date="2020-07" db="EMBL/GenBank/DDBJ databases">
        <title>Genome assembly of wild tea tree DASZ reveals pedigree and selection history of tea varieties.</title>
        <authorList>
            <person name="Zhang W."/>
        </authorList>
    </citation>
    <scope>NUCLEOTIDE SEQUENCE [LARGE SCALE GENOMIC DNA]</scope>
    <source>
        <strain evidence="2">cv. G240</strain>
        <tissue evidence="1">Leaf</tissue>
    </source>
</reference>
<dbReference type="PANTHER" id="PTHR31676">
    <property type="entry name" value="T31J12.3 PROTEIN-RELATED"/>
    <property type="match status" value="1"/>
</dbReference>
<name>A0A7J7H852_CAMSI</name>
<dbReference type="Proteomes" id="UP000593564">
    <property type="component" value="Unassembled WGS sequence"/>
</dbReference>
<proteinExistence type="predicted"/>
<dbReference type="Pfam" id="PF04398">
    <property type="entry name" value="DUF538"/>
    <property type="match status" value="1"/>
</dbReference>
<dbReference type="EMBL" id="JACBKZ010000006">
    <property type="protein sequence ID" value="KAF5948745.1"/>
    <property type="molecule type" value="Genomic_DNA"/>
</dbReference>
<accession>A0A7J7H852</accession>
<evidence type="ECO:0000313" key="2">
    <source>
        <dbReference type="Proteomes" id="UP000593564"/>
    </source>
</evidence>
<dbReference type="InterPro" id="IPR036758">
    <property type="entry name" value="At5g01610-like"/>
</dbReference>